<proteinExistence type="predicted"/>
<protein>
    <recommendedName>
        <fullName evidence="2">Calcineurin-like phosphoesterase domain-containing protein</fullName>
    </recommendedName>
</protein>
<comment type="caution">
    <text evidence="1">The sequence shown here is derived from an EMBL/GenBank/DDBJ whole genome shotgun (WGS) entry which is preliminary data.</text>
</comment>
<feature type="non-terminal residue" evidence="1">
    <location>
        <position position="263"/>
    </location>
</feature>
<name>A0A0F9B9Q5_9ZZZZ</name>
<sequence>MEAVSVNVETRASLTHPGRDEHLLIPIGDIQLDPELPGRPRAAHVGRLKEVVQWGVDHGASFIGMGDYVDPMSPSNRKAIRKADLYDSTRALLEKASLELQEELHDILAPTVGAWVGLGSGHHFFPYGEGDTTDTRLAEYLGCRHTGDLGITHIYMPAHNEGKKRPMYKVYSWHGQGGGATVAASLNKLQRKVGEFEADVYLMGHYHRAEAVKVPRLDTTGGERGADPHVVHRDRILGVTGSFMRAYLQGSRQNGIAAGGYVE</sequence>
<dbReference type="EMBL" id="LAZR01053235">
    <property type="protein sequence ID" value="KKK81186.1"/>
    <property type="molecule type" value="Genomic_DNA"/>
</dbReference>
<accession>A0A0F9B9Q5</accession>
<evidence type="ECO:0000313" key="1">
    <source>
        <dbReference type="EMBL" id="KKK81186.1"/>
    </source>
</evidence>
<reference evidence="1" key="1">
    <citation type="journal article" date="2015" name="Nature">
        <title>Complex archaea that bridge the gap between prokaryotes and eukaryotes.</title>
        <authorList>
            <person name="Spang A."/>
            <person name="Saw J.H."/>
            <person name="Jorgensen S.L."/>
            <person name="Zaremba-Niedzwiedzka K."/>
            <person name="Martijn J."/>
            <person name="Lind A.E."/>
            <person name="van Eijk R."/>
            <person name="Schleper C."/>
            <person name="Guy L."/>
            <person name="Ettema T.J."/>
        </authorList>
    </citation>
    <scope>NUCLEOTIDE SEQUENCE</scope>
</reference>
<organism evidence="1">
    <name type="scientific">marine sediment metagenome</name>
    <dbReference type="NCBI Taxonomy" id="412755"/>
    <lineage>
        <taxon>unclassified sequences</taxon>
        <taxon>metagenomes</taxon>
        <taxon>ecological metagenomes</taxon>
    </lineage>
</organism>
<gene>
    <name evidence="1" type="ORF">LCGC14_2816000</name>
</gene>
<dbReference type="AlphaFoldDB" id="A0A0F9B9Q5"/>
<evidence type="ECO:0008006" key="2">
    <source>
        <dbReference type="Google" id="ProtNLM"/>
    </source>
</evidence>